<accession>X0YID6</accession>
<name>X0YID6_9ZZZZ</name>
<protein>
    <submittedName>
        <fullName evidence="1">Uncharacterized protein</fullName>
    </submittedName>
</protein>
<sequence>MDAPTKLKTKTRKGVSYSLCSTYLFYDIVAEGATIDLEKVKEMHDSSSHIIKKGRWGSPIIVLDTSTELSDMEEEFDKI</sequence>
<evidence type="ECO:0000313" key="1">
    <source>
        <dbReference type="EMBL" id="GAG55685.1"/>
    </source>
</evidence>
<reference evidence="1" key="1">
    <citation type="journal article" date="2014" name="Front. Microbiol.">
        <title>High frequency of phylogenetically diverse reductive dehalogenase-homologous genes in deep subseafloor sedimentary metagenomes.</title>
        <authorList>
            <person name="Kawai M."/>
            <person name="Futagami T."/>
            <person name="Toyoda A."/>
            <person name="Takaki Y."/>
            <person name="Nishi S."/>
            <person name="Hori S."/>
            <person name="Arai W."/>
            <person name="Tsubouchi T."/>
            <person name="Morono Y."/>
            <person name="Uchiyama I."/>
            <person name="Ito T."/>
            <person name="Fujiyama A."/>
            <person name="Inagaki F."/>
            <person name="Takami H."/>
        </authorList>
    </citation>
    <scope>NUCLEOTIDE SEQUENCE</scope>
    <source>
        <strain evidence="1">Expedition CK06-06</strain>
    </source>
</reference>
<comment type="caution">
    <text evidence="1">The sequence shown here is derived from an EMBL/GenBank/DDBJ whole genome shotgun (WGS) entry which is preliminary data.</text>
</comment>
<dbReference type="EMBL" id="BART01007281">
    <property type="protein sequence ID" value="GAG55685.1"/>
    <property type="molecule type" value="Genomic_DNA"/>
</dbReference>
<proteinExistence type="predicted"/>
<gene>
    <name evidence="1" type="ORF">S01H4_16593</name>
</gene>
<organism evidence="1">
    <name type="scientific">marine sediment metagenome</name>
    <dbReference type="NCBI Taxonomy" id="412755"/>
    <lineage>
        <taxon>unclassified sequences</taxon>
        <taxon>metagenomes</taxon>
        <taxon>ecological metagenomes</taxon>
    </lineage>
</organism>
<dbReference type="AlphaFoldDB" id="X0YID6"/>